<organism evidence="1">
    <name type="scientific">Rhizophora mucronata</name>
    <name type="common">Asiatic mangrove</name>
    <dbReference type="NCBI Taxonomy" id="61149"/>
    <lineage>
        <taxon>Eukaryota</taxon>
        <taxon>Viridiplantae</taxon>
        <taxon>Streptophyta</taxon>
        <taxon>Embryophyta</taxon>
        <taxon>Tracheophyta</taxon>
        <taxon>Spermatophyta</taxon>
        <taxon>Magnoliopsida</taxon>
        <taxon>eudicotyledons</taxon>
        <taxon>Gunneridae</taxon>
        <taxon>Pentapetalae</taxon>
        <taxon>rosids</taxon>
        <taxon>fabids</taxon>
        <taxon>Malpighiales</taxon>
        <taxon>Rhizophoraceae</taxon>
        <taxon>Rhizophora</taxon>
    </lineage>
</organism>
<sequence>MSRKLEFLTARMLLKKFSSIFFSREPIRILMPYAHFIFLEVYFCDQRLVDYFLVNETQMAEVRPKNNV</sequence>
<evidence type="ECO:0000313" key="1">
    <source>
        <dbReference type="EMBL" id="MBX57094.1"/>
    </source>
</evidence>
<name>A0A2P2PQT5_RHIMU</name>
<proteinExistence type="predicted"/>
<protein>
    <submittedName>
        <fullName evidence="1">Uncharacterized protein</fullName>
    </submittedName>
</protein>
<accession>A0A2P2PQT5</accession>
<dbReference type="AlphaFoldDB" id="A0A2P2PQT5"/>
<dbReference type="EMBL" id="GGEC01076610">
    <property type="protein sequence ID" value="MBX57094.1"/>
    <property type="molecule type" value="Transcribed_RNA"/>
</dbReference>
<reference evidence="1" key="1">
    <citation type="submission" date="2018-02" db="EMBL/GenBank/DDBJ databases">
        <title>Rhizophora mucronata_Transcriptome.</title>
        <authorList>
            <person name="Meera S.P."/>
            <person name="Sreeshan A."/>
            <person name="Augustine A."/>
        </authorList>
    </citation>
    <scope>NUCLEOTIDE SEQUENCE</scope>
    <source>
        <tissue evidence="1">Leaf</tissue>
    </source>
</reference>